<dbReference type="GO" id="GO:0010181">
    <property type="term" value="F:FMN binding"/>
    <property type="evidence" value="ECO:0007669"/>
    <property type="project" value="UniProtKB-UniRule"/>
</dbReference>
<keyword evidence="3 4" id="KW-0436">Ligase</keyword>
<dbReference type="EMBL" id="JADOES010000001">
    <property type="protein sequence ID" value="MBT9313915.1"/>
    <property type="molecule type" value="Genomic_DNA"/>
</dbReference>
<dbReference type="Gene3D" id="3.40.50.1950">
    <property type="entry name" value="Flavin prenyltransferase-like"/>
    <property type="match status" value="1"/>
</dbReference>
<feature type="binding site" evidence="3">
    <location>
        <position position="289"/>
    </location>
    <ligand>
        <name>CTP</name>
        <dbReference type="ChEBI" id="CHEBI:37563"/>
    </ligand>
</feature>
<feature type="domain" description="DNA/pantothenate metabolism flavoprotein C-terminal" evidence="6">
    <location>
        <begin position="192"/>
        <end position="405"/>
    </location>
</feature>
<evidence type="ECO:0000256" key="2">
    <source>
        <dbReference type="ARBA" id="ARBA00023239"/>
    </source>
</evidence>
<keyword evidence="3" id="KW-0460">Magnesium</keyword>
<comment type="cofactor">
    <cofactor evidence="3">
        <name>Mg(2+)</name>
        <dbReference type="ChEBI" id="CHEBI:18420"/>
    </cofactor>
</comment>
<feature type="binding site" evidence="3">
    <location>
        <position position="334"/>
    </location>
    <ligand>
        <name>CTP</name>
        <dbReference type="ChEBI" id="CHEBI:37563"/>
    </ligand>
</feature>
<keyword evidence="8" id="KW-1185">Reference proteome</keyword>
<dbReference type="PANTHER" id="PTHR14359">
    <property type="entry name" value="HOMO-OLIGOMERIC FLAVIN CONTAINING CYS DECARBOXYLASE FAMILY"/>
    <property type="match status" value="1"/>
</dbReference>
<organism evidence="7 8">
    <name type="scientific">Leptothoe spongobia TAU-MAC 1115</name>
    <dbReference type="NCBI Taxonomy" id="1967444"/>
    <lineage>
        <taxon>Bacteria</taxon>
        <taxon>Bacillati</taxon>
        <taxon>Cyanobacteriota</taxon>
        <taxon>Cyanophyceae</taxon>
        <taxon>Nodosilineales</taxon>
        <taxon>Cymatolegaceae</taxon>
        <taxon>Leptothoe</taxon>
        <taxon>Leptothoe spongobia</taxon>
    </lineage>
</organism>
<keyword evidence="3" id="KW-0511">Multifunctional enzyme</keyword>
<comment type="similarity">
    <text evidence="3 4">In the N-terminal section; belongs to the HFCD (homo-oligomeric flavin containing Cys decarboxylase) superfamily.</text>
</comment>
<dbReference type="PANTHER" id="PTHR14359:SF6">
    <property type="entry name" value="PHOSPHOPANTOTHENOYLCYSTEINE DECARBOXYLASE"/>
    <property type="match status" value="1"/>
</dbReference>
<dbReference type="Pfam" id="PF02441">
    <property type="entry name" value="Flavoprotein"/>
    <property type="match status" value="1"/>
</dbReference>
<evidence type="ECO:0000256" key="1">
    <source>
        <dbReference type="ARBA" id="ARBA00022793"/>
    </source>
</evidence>
<accession>A0A947GEE7</accession>
<dbReference type="Proteomes" id="UP000717364">
    <property type="component" value="Unassembled WGS sequence"/>
</dbReference>
<dbReference type="SUPFAM" id="SSF52507">
    <property type="entry name" value="Homo-oligomeric flavin-containing Cys decarboxylases, HFCD"/>
    <property type="match status" value="1"/>
</dbReference>
<sequence>MADTLQAAKVLVGISGGIAAYKVCEVVSTLAKAGVEVRVILTSSSESFVSALTFATLARHAAYTDDKFWSADQARPLHIELAEWADIFLIAPLTANTLGKLANGLADNLLTNTVLASTCPVLLAPAMNTDMWQQRSVQRNWQQVLEDERYHAVGPTAGRLACDRIGTGRMAEPQTILAALNSLHYTQGKRDLRDKHILISTGSTQEYIDAVRYIGNPSTGRMGIALATAAVHRGAHVSLVHGPMENLLRQTIPDRVQAIAVISAAEMEAALISQLETANLIIMAAAVADMRPQLQIKGKLAKADLPNPLPLAPVTDIAAKLSASKRAEQTLVGFAAQTGNIIEPALGKLKRKGLDAIVANPVDQPDSGFGSDLNQGVVIDAQQNQTPLQAGTKLFIAHQIYDALRTFLF</sequence>
<keyword evidence="3" id="KW-0479">Metal-binding</keyword>
<dbReference type="InterPro" id="IPR003382">
    <property type="entry name" value="Flavoprotein"/>
</dbReference>
<keyword evidence="2 3" id="KW-0456">Lyase</keyword>
<comment type="cofactor">
    <cofactor evidence="3">
        <name>FMN</name>
        <dbReference type="ChEBI" id="CHEBI:58210"/>
    </cofactor>
    <text evidence="3">Binds 1 FMN per subunit.</text>
</comment>
<comment type="function">
    <text evidence="3">Catalyzes two sequential steps in the biosynthesis of coenzyme A. In the first step cysteine is conjugated to 4'-phosphopantothenate to form 4-phosphopantothenoylcysteine. In the second step the latter compound is decarboxylated to form 4'-phosphopantotheine.</text>
</comment>
<comment type="pathway">
    <text evidence="3 4">Cofactor biosynthesis; coenzyme A biosynthesis; CoA from (R)-pantothenate: step 3/5.</text>
</comment>
<dbReference type="SUPFAM" id="SSF102645">
    <property type="entry name" value="CoaB-like"/>
    <property type="match status" value="1"/>
</dbReference>
<dbReference type="GO" id="GO:0015941">
    <property type="term" value="P:pantothenate catabolic process"/>
    <property type="evidence" value="ECO:0007669"/>
    <property type="project" value="InterPro"/>
</dbReference>
<evidence type="ECO:0000259" key="6">
    <source>
        <dbReference type="Pfam" id="PF04127"/>
    </source>
</evidence>
<dbReference type="HAMAP" id="MF_02225">
    <property type="entry name" value="CoaBC"/>
    <property type="match status" value="1"/>
</dbReference>
<evidence type="ECO:0000256" key="3">
    <source>
        <dbReference type="HAMAP-Rule" id="MF_02225"/>
    </source>
</evidence>
<reference evidence="7" key="1">
    <citation type="submission" date="2020-11" db="EMBL/GenBank/DDBJ databases">
        <authorList>
            <person name="Konstantinou D."/>
            <person name="Gkelis S."/>
            <person name="Popin R."/>
            <person name="Fewer D."/>
            <person name="Sivonen K."/>
        </authorList>
    </citation>
    <scope>NUCLEOTIDE SEQUENCE</scope>
    <source>
        <strain evidence="7">TAU-MAC 1115</strain>
    </source>
</reference>
<feature type="region of interest" description="Phosphopantothenate--cysteine ligase" evidence="3">
    <location>
        <begin position="197"/>
        <end position="409"/>
    </location>
</feature>
<dbReference type="InterPro" id="IPR005252">
    <property type="entry name" value="CoaBC"/>
</dbReference>
<gene>
    <name evidence="3 7" type="primary">coaBC</name>
    <name evidence="7" type="ORF">IXB50_00565</name>
</gene>
<evidence type="ECO:0000313" key="7">
    <source>
        <dbReference type="EMBL" id="MBT9313915.1"/>
    </source>
</evidence>
<dbReference type="GO" id="GO:0004633">
    <property type="term" value="F:phosphopantothenoylcysteine decarboxylase activity"/>
    <property type="evidence" value="ECO:0007669"/>
    <property type="project" value="UniProtKB-UniRule"/>
</dbReference>
<evidence type="ECO:0000313" key="8">
    <source>
        <dbReference type="Proteomes" id="UP000717364"/>
    </source>
</evidence>
<dbReference type="GO" id="GO:0071513">
    <property type="term" value="C:phosphopantothenoylcysteine decarboxylase complex"/>
    <property type="evidence" value="ECO:0007669"/>
    <property type="project" value="TreeGrafter"/>
</dbReference>
<comment type="catalytic activity">
    <reaction evidence="3 4">
        <text>(R)-4'-phosphopantothenate + L-cysteine + CTP = N-[(R)-4-phosphopantothenoyl]-L-cysteine + CMP + diphosphate + H(+)</text>
        <dbReference type="Rhea" id="RHEA:19397"/>
        <dbReference type="ChEBI" id="CHEBI:10986"/>
        <dbReference type="ChEBI" id="CHEBI:15378"/>
        <dbReference type="ChEBI" id="CHEBI:33019"/>
        <dbReference type="ChEBI" id="CHEBI:35235"/>
        <dbReference type="ChEBI" id="CHEBI:37563"/>
        <dbReference type="ChEBI" id="CHEBI:59458"/>
        <dbReference type="ChEBI" id="CHEBI:60377"/>
        <dbReference type="EC" id="6.3.2.5"/>
    </reaction>
</comment>
<feature type="domain" description="Flavoprotein" evidence="5">
    <location>
        <begin position="9"/>
        <end position="178"/>
    </location>
</feature>
<dbReference type="GO" id="GO:0015937">
    <property type="term" value="P:coenzyme A biosynthetic process"/>
    <property type="evidence" value="ECO:0007669"/>
    <property type="project" value="UniProtKB-UniRule"/>
</dbReference>
<keyword evidence="3 4" id="KW-0285">Flavoprotein</keyword>
<evidence type="ECO:0000259" key="5">
    <source>
        <dbReference type="Pfam" id="PF02441"/>
    </source>
</evidence>
<keyword evidence="1 3" id="KW-0210">Decarboxylase</keyword>
<comment type="similarity">
    <text evidence="3 4">In the C-terminal section; belongs to the PPC synthetase family.</text>
</comment>
<comment type="pathway">
    <text evidence="3 4">Cofactor biosynthesis; coenzyme A biosynthesis; CoA from (R)-pantothenate: step 2/5.</text>
</comment>
<dbReference type="Gene3D" id="3.40.50.10300">
    <property type="entry name" value="CoaB-like"/>
    <property type="match status" value="1"/>
</dbReference>
<proteinExistence type="inferred from homology"/>
<dbReference type="Pfam" id="PF04127">
    <property type="entry name" value="DFP"/>
    <property type="match status" value="1"/>
</dbReference>
<dbReference type="EC" id="4.1.1.36" evidence="3"/>
<feature type="active site" description="Proton donor" evidence="3">
    <location>
        <position position="162"/>
    </location>
</feature>
<dbReference type="EC" id="6.3.2.5" evidence="3"/>
<comment type="catalytic activity">
    <reaction evidence="3 4">
        <text>N-[(R)-4-phosphopantothenoyl]-L-cysteine + H(+) = (R)-4'-phosphopantetheine + CO2</text>
        <dbReference type="Rhea" id="RHEA:16793"/>
        <dbReference type="ChEBI" id="CHEBI:15378"/>
        <dbReference type="ChEBI" id="CHEBI:16526"/>
        <dbReference type="ChEBI" id="CHEBI:59458"/>
        <dbReference type="ChEBI" id="CHEBI:61723"/>
        <dbReference type="EC" id="4.1.1.36"/>
    </reaction>
</comment>
<feature type="binding site" evidence="3">
    <location>
        <position position="348"/>
    </location>
    <ligand>
        <name>CTP</name>
        <dbReference type="ChEBI" id="CHEBI:37563"/>
    </ligand>
</feature>
<reference evidence="7" key="2">
    <citation type="journal article" date="2021" name="Mar. Drugs">
        <title>Genome Reduction and Secondary Metabolism of the Marine Sponge-Associated Cyanobacterium Leptothoe.</title>
        <authorList>
            <person name="Konstantinou D."/>
            <person name="Popin R.V."/>
            <person name="Fewer D.P."/>
            <person name="Sivonen K."/>
            <person name="Gkelis S."/>
        </authorList>
    </citation>
    <scope>NUCLEOTIDE SEQUENCE</scope>
    <source>
        <strain evidence="7">TAU-MAC 1115</strain>
    </source>
</reference>
<dbReference type="GO" id="GO:0004632">
    <property type="term" value="F:phosphopantothenate--cysteine ligase activity"/>
    <property type="evidence" value="ECO:0007669"/>
    <property type="project" value="UniProtKB-UniRule"/>
</dbReference>
<dbReference type="AlphaFoldDB" id="A0A947GEE7"/>
<dbReference type="NCBIfam" id="TIGR00521">
    <property type="entry name" value="coaBC_dfp"/>
    <property type="match status" value="1"/>
</dbReference>
<feature type="binding site" evidence="3">
    <location>
        <position position="352"/>
    </location>
    <ligand>
        <name>CTP</name>
        <dbReference type="ChEBI" id="CHEBI:37563"/>
    </ligand>
</feature>
<dbReference type="InterPro" id="IPR036551">
    <property type="entry name" value="Flavin_trans-like"/>
</dbReference>
<dbReference type="InterPro" id="IPR007085">
    <property type="entry name" value="DNA/pantothenate-metab_flavo_C"/>
</dbReference>
<comment type="caution">
    <text evidence="7">The sequence shown here is derived from an EMBL/GenBank/DDBJ whole genome shotgun (WGS) entry which is preliminary data.</text>
</comment>
<feature type="binding site" evidence="3">
    <location>
        <position position="299"/>
    </location>
    <ligand>
        <name>CTP</name>
        <dbReference type="ChEBI" id="CHEBI:37563"/>
    </ligand>
</feature>
<dbReference type="GO" id="GO:0046872">
    <property type="term" value="F:metal ion binding"/>
    <property type="evidence" value="ECO:0007669"/>
    <property type="project" value="UniProtKB-KW"/>
</dbReference>
<name>A0A947GEE7_9CYAN</name>
<comment type="caution">
    <text evidence="3">Lacks conserved residue(s) required for the propagation of feature annotation.</text>
</comment>
<evidence type="ECO:0000256" key="4">
    <source>
        <dbReference type="RuleBase" id="RU364078"/>
    </source>
</evidence>
<keyword evidence="3 4" id="KW-0288">FMN</keyword>
<dbReference type="InterPro" id="IPR035929">
    <property type="entry name" value="CoaB-like_sf"/>
</dbReference>
<protein>
    <recommendedName>
        <fullName evidence="3">Coenzyme A biosynthesis bifunctional protein CoaBC</fullName>
    </recommendedName>
    <alternativeName>
        <fullName evidence="3">DNA/pantothenate metabolism flavoprotein</fullName>
    </alternativeName>
    <alternativeName>
        <fullName evidence="3">Phosphopantothenoylcysteine synthetase/decarboxylase</fullName>
        <shortName evidence="3">PPCS-PPCDC</shortName>
    </alternativeName>
    <domain>
        <recommendedName>
            <fullName evidence="3">Phosphopantothenoylcysteine decarboxylase</fullName>
            <shortName evidence="3">PPC decarboxylase</shortName>
            <shortName evidence="3">PPC-DC</shortName>
            <ecNumber evidence="3">4.1.1.36</ecNumber>
        </recommendedName>
        <alternativeName>
            <fullName evidence="3">CoaC</fullName>
        </alternativeName>
    </domain>
    <domain>
        <recommendedName>
            <fullName evidence="3">Phosphopantothenate--cysteine ligase</fullName>
            <ecNumber evidence="3">6.3.2.5</ecNumber>
        </recommendedName>
        <alternativeName>
            <fullName evidence="3">CoaB</fullName>
        </alternativeName>
        <alternativeName>
            <fullName evidence="3">Phosphopantothenoylcysteine synthetase</fullName>
            <shortName evidence="3">PPC synthetase</shortName>
            <shortName evidence="3">PPC-S</shortName>
        </alternativeName>
    </domain>
</protein>
<dbReference type="RefSeq" id="WP_215606979.1">
    <property type="nucleotide sequence ID" value="NZ_JADOES010000001.1"/>
</dbReference>
<comment type="function">
    <text evidence="4">Catalyzes two steps in the biosynthesis of coenzyme A. In the first step cysteine is conjugated to 4'-phosphopantothenate to form 4-phosphopantothenoylcysteine, in the latter compound is decarboxylated to form 4'-phosphopantotheine.</text>
</comment>
<feature type="region of interest" description="Phosphopantothenoylcysteine decarboxylase" evidence="3">
    <location>
        <begin position="1"/>
        <end position="196"/>
    </location>
</feature>